<name>A0A7K1UUS0_9NOCA</name>
<evidence type="ECO:0000313" key="2">
    <source>
        <dbReference type="Proteomes" id="UP000466794"/>
    </source>
</evidence>
<dbReference type="EMBL" id="WRPP01000002">
    <property type="protein sequence ID" value="MVU78117.1"/>
    <property type="molecule type" value="Genomic_DNA"/>
</dbReference>
<dbReference type="GO" id="GO:0016491">
    <property type="term" value="F:oxidoreductase activity"/>
    <property type="evidence" value="ECO:0007669"/>
    <property type="project" value="InterPro"/>
</dbReference>
<organism evidence="1 2">
    <name type="scientific">Nocardia terrae</name>
    <dbReference type="NCBI Taxonomy" id="2675851"/>
    <lineage>
        <taxon>Bacteria</taxon>
        <taxon>Bacillati</taxon>
        <taxon>Actinomycetota</taxon>
        <taxon>Actinomycetes</taxon>
        <taxon>Mycobacteriales</taxon>
        <taxon>Nocardiaceae</taxon>
        <taxon>Nocardia</taxon>
    </lineage>
</organism>
<accession>A0A7K1UUS0</accession>
<protein>
    <submittedName>
        <fullName evidence="1">DUF385 domain-containing protein</fullName>
    </submittedName>
</protein>
<comment type="caution">
    <text evidence="1">The sequence shown here is derived from an EMBL/GenBank/DDBJ whole genome shotgun (WGS) entry which is preliminary data.</text>
</comment>
<dbReference type="InterPro" id="IPR012349">
    <property type="entry name" value="Split_barrel_FMN-bd"/>
</dbReference>
<evidence type="ECO:0000313" key="1">
    <source>
        <dbReference type="EMBL" id="MVU78117.1"/>
    </source>
</evidence>
<dbReference type="InterPro" id="IPR004378">
    <property type="entry name" value="F420H2_quin_Rdtase"/>
</dbReference>
<dbReference type="AlphaFoldDB" id="A0A7K1UUS0"/>
<dbReference type="Proteomes" id="UP000466794">
    <property type="component" value="Unassembled WGS sequence"/>
</dbReference>
<proteinExistence type="predicted"/>
<dbReference type="RefSeq" id="WP_157387674.1">
    <property type="nucleotide sequence ID" value="NZ_WRPP01000002.1"/>
</dbReference>
<gene>
    <name evidence="1" type="ORF">GPX89_12785</name>
</gene>
<sequence>MRTRVMRTLARYNRYVTNPAVRFATARVPGYANVIHTGRRSGRRFRTPVGTTWHGDELHVAVNYGDHSDWVRNVLKSGAFELEHRGTRMRMTEPYLTAIDGRTTLVATVAR</sequence>
<keyword evidence="2" id="KW-1185">Reference proteome</keyword>
<dbReference type="Gene3D" id="2.30.110.10">
    <property type="entry name" value="Electron Transport, Fmn-binding Protein, Chain A"/>
    <property type="match status" value="1"/>
</dbReference>
<dbReference type="Pfam" id="PF04075">
    <property type="entry name" value="F420H2_quin_red"/>
    <property type="match status" value="1"/>
</dbReference>
<reference evidence="1 2" key="1">
    <citation type="submission" date="2019-12" db="EMBL/GenBank/DDBJ databases">
        <title>Nocardia sp. nov. ET3-3 isolated from soil.</title>
        <authorList>
            <person name="Kanchanasin P."/>
            <person name="Tanasupawat S."/>
            <person name="Yuki M."/>
            <person name="Kudo T."/>
        </authorList>
    </citation>
    <scope>NUCLEOTIDE SEQUENCE [LARGE SCALE GENOMIC DNA]</scope>
    <source>
        <strain evidence="1 2">ET3-3</strain>
    </source>
</reference>